<feature type="domain" description="Phosphoribosyl-dephospho-CoA transferase MdcG C-terminal" evidence="3">
    <location>
        <begin position="95"/>
        <end position="203"/>
    </location>
</feature>
<evidence type="ECO:0000313" key="6">
    <source>
        <dbReference type="Proteomes" id="UP001300348"/>
    </source>
</evidence>
<evidence type="ECO:0000256" key="1">
    <source>
        <dbReference type="ARBA" id="ARBA00022679"/>
    </source>
</evidence>
<dbReference type="Proteomes" id="UP001300348">
    <property type="component" value="Chromosome"/>
</dbReference>
<dbReference type="InterPro" id="IPR049180">
    <property type="entry name" value="MdcG_C"/>
</dbReference>
<dbReference type="GeneID" id="88856205"/>
<name>A0ABY9XD72_9GAMM</name>
<evidence type="ECO:0000259" key="4">
    <source>
        <dbReference type="Pfam" id="PF20866"/>
    </source>
</evidence>
<keyword evidence="2" id="KW-0548">Nucleotidyltransferase</keyword>
<dbReference type="Pfam" id="PF20866">
    <property type="entry name" value="MdcG_N"/>
    <property type="match status" value="1"/>
</dbReference>
<evidence type="ECO:0000256" key="2">
    <source>
        <dbReference type="ARBA" id="ARBA00022695"/>
    </source>
</evidence>
<keyword evidence="6" id="KW-1185">Reference proteome</keyword>
<dbReference type="Pfam" id="PF10620">
    <property type="entry name" value="MdcG"/>
    <property type="match status" value="1"/>
</dbReference>
<sequence>MEYQYRAHDLLWIHDLQEMSGYDMFPPWVKTQWHRELPLVVRRDWSSDTRLIPIGIRGNDRNQRVASWVHKTSVKRVIPPEHLIQAPIVFTSYPVFLALKELCSISITLPWGVTGSCGYSLATGINYVRQNSDLDIVIRCEIKLTNSLLTILSDLLPYLPCRVDIQLETPYGGCSLTEWEQTKNSPKKVLLKTNRGPLLVDDPWHL</sequence>
<evidence type="ECO:0000259" key="3">
    <source>
        <dbReference type="Pfam" id="PF10620"/>
    </source>
</evidence>
<dbReference type="InterPro" id="IPR017557">
    <property type="entry name" value="Holo-ACP_synthase"/>
</dbReference>
<dbReference type="NCBIfam" id="TIGR03135">
    <property type="entry name" value="malonate_mdcG"/>
    <property type="match status" value="1"/>
</dbReference>
<dbReference type="EMBL" id="CP133647">
    <property type="protein sequence ID" value="WNH00537.1"/>
    <property type="molecule type" value="Genomic_DNA"/>
</dbReference>
<gene>
    <name evidence="5" type="ORF">QL112_011570</name>
</gene>
<accession>A0ABY9XD72</accession>
<proteinExistence type="predicted"/>
<evidence type="ECO:0000313" key="5">
    <source>
        <dbReference type="EMBL" id="WNH00537.1"/>
    </source>
</evidence>
<reference evidence="5 6" key="1">
    <citation type="journal article" date="2023" name="Access Microbiol">
        <title>The genome of a steinernematid-associated Pseudomonas piscis bacterium encodes the biosynthesis of insect toxins.</title>
        <authorList>
            <person name="Awori R.M."/>
            <person name="Hendre P."/>
            <person name="Amugune N.O."/>
        </authorList>
    </citation>
    <scope>NUCLEOTIDE SEQUENCE [LARGE SCALE GENOMIC DNA]</scope>
    <source>
        <strain evidence="5 6">97</strain>
    </source>
</reference>
<protein>
    <submittedName>
        <fullName evidence="5">Malonate decarboxylase holo-ACP synthase</fullName>
    </submittedName>
</protein>
<keyword evidence="1" id="KW-0808">Transferase</keyword>
<dbReference type="NCBIfam" id="NF002332">
    <property type="entry name" value="PRK01293.1"/>
    <property type="match status" value="1"/>
</dbReference>
<organism evidence="5 6">
    <name type="scientific">Xenorhabdus griffiniae</name>
    <dbReference type="NCBI Taxonomy" id="351672"/>
    <lineage>
        <taxon>Bacteria</taxon>
        <taxon>Pseudomonadati</taxon>
        <taxon>Pseudomonadota</taxon>
        <taxon>Gammaproteobacteria</taxon>
        <taxon>Enterobacterales</taxon>
        <taxon>Morganellaceae</taxon>
        <taxon>Xenorhabdus</taxon>
    </lineage>
</organism>
<dbReference type="InterPro" id="IPR048903">
    <property type="entry name" value="MdcG_N"/>
</dbReference>
<feature type="domain" description="Phosphoribosyl-dephospho-CoA transferase MdcG N-terminal" evidence="4">
    <location>
        <begin position="6"/>
        <end position="80"/>
    </location>
</feature>
<dbReference type="RefSeq" id="WP_189759973.1">
    <property type="nucleotide sequence ID" value="NZ_CAWPOC010000213.1"/>
</dbReference>